<dbReference type="Pfam" id="PF00392">
    <property type="entry name" value="GntR"/>
    <property type="match status" value="1"/>
</dbReference>
<dbReference type="Gene3D" id="1.20.120.530">
    <property type="entry name" value="GntR ligand-binding domain-like"/>
    <property type="match status" value="1"/>
</dbReference>
<dbReference type="PRINTS" id="PR00035">
    <property type="entry name" value="HTHGNTR"/>
</dbReference>
<evidence type="ECO:0000259" key="4">
    <source>
        <dbReference type="PROSITE" id="PS50949"/>
    </source>
</evidence>
<evidence type="ECO:0000256" key="3">
    <source>
        <dbReference type="ARBA" id="ARBA00023163"/>
    </source>
</evidence>
<sequence>MSVVAMGNMLLLIPLSFRGYAWLMPPAQTPRPPSLTERTIEAVRDGIRNGTFVPGELYSVYQLADKLSVSRSPVREALLRLAETGMVAIEKNRGFRVVLPGARELAEIMAVRVALEVPAAAQAARRAGARDRAALEREREAMQQAVRNGDEGAFLLHDQRLHALLLNLASNSHTIRIIENLRDATRLIGMSTIRTSRSLEDVYAEHLPILTAVESGDADAAALAMRRHLESTGKLLLRGAATENDDVDRLWEDYVG</sequence>
<gene>
    <name evidence="5" type="ORF">GCM10009784_07250</name>
</gene>
<dbReference type="SMART" id="SM00345">
    <property type="entry name" value="HTH_GNTR"/>
    <property type="match status" value="1"/>
</dbReference>
<dbReference type="InterPro" id="IPR036388">
    <property type="entry name" value="WH-like_DNA-bd_sf"/>
</dbReference>
<keyword evidence="1" id="KW-0805">Transcription regulation</keyword>
<dbReference type="InterPro" id="IPR008920">
    <property type="entry name" value="TF_FadR/GntR_C"/>
</dbReference>
<organism evidence="5 6">
    <name type="scientific">Arthrobacter parietis</name>
    <dbReference type="NCBI Taxonomy" id="271434"/>
    <lineage>
        <taxon>Bacteria</taxon>
        <taxon>Bacillati</taxon>
        <taxon>Actinomycetota</taxon>
        <taxon>Actinomycetes</taxon>
        <taxon>Micrococcales</taxon>
        <taxon>Micrococcaceae</taxon>
        <taxon>Arthrobacter</taxon>
    </lineage>
</organism>
<protein>
    <submittedName>
        <fullName evidence="5">GntR family transcriptional regulator</fullName>
    </submittedName>
</protein>
<evidence type="ECO:0000256" key="2">
    <source>
        <dbReference type="ARBA" id="ARBA00023125"/>
    </source>
</evidence>
<reference evidence="5 6" key="1">
    <citation type="journal article" date="2019" name="Int. J. Syst. Evol. Microbiol.">
        <title>The Global Catalogue of Microorganisms (GCM) 10K type strain sequencing project: providing services to taxonomists for standard genome sequencing and annotation.</title>
        <authorList>
            <consortium name="The Broad Institute Genomics Platform"/>
            <consortium name="The Broad Institute Genome Sequencing Center for Infectious Disease"/>
            <person name="Wu L."/>
            <person name="Ma J."/>
        </authorList>
    </citation>
    <scope>NUCLEOTIDE SEQUENCE [LARGE SCALE GENOMIC DNA]</scope>
    <source>
        <strain evidence="5 6">JCM 14917</strain>
    </source>
</reference>
<dbReference type="Gene3D" id="1.10.10.10">
    <property type="entry name" value="Winged helix-like DNA-binding domain superfamily/Winged helix DNA-binding domain"/>
    <property type="match status" value="1"/>
</dbReference>
<dbReference type="PANTHER" id="PTHR43537:SF45">
    <property type="entry name" value="GNTR FAMILY REGULATORY PROTEIN"/>
    <property type="match status" value="1"/>
</dbReference>
<dbReference type="InterPro" id="IPR036390">
    <property type="entry name" value="WH_DNA-bd_sf"/>
</dbReference>
<evidence type="ECO:0000313" key="5">
    <source>
        <dbReference type="EMBL" id="GAA2173342.1"/>
    </source>
</evidence>
<dbReference type="SUPFAM" id="SSF46785">
    <property type="entry name" value="Winged helix' DNA-binding domain"/>
    <property type="match status" value="1"/>
</dbReference>
<dbReference type="InterPro" id="IPR000524">
    <property type="entry name" value="Tscrpt_reg_HTH_GntR"/>
</dbReference>
<dbReference type="EMBL" id="BAAAON010000001">
    <property type="protein sequence ID" value="GAA2173342.1"/>
    <property type="molecule type" value="Genomic_DNA"/>
</dbReference>
<comment type="caution">
    <text evidence="5">The sequence shown here is derived from an EMBL/GenBank/DDBJ whole genome shotgun (WGS) entry which is preliminary data.</text>
</comment>
<keyword evidence="2" id="KW-0238">DNA-binding</keyword>
<keyword evidence="3" id="KW-0804">Transcription</keyword>
<evidence type="ECO:0000256" key="1">
    <source>
        <dbReference type="ARBA" id="ARBA00023015"/>
    </source>
</evidence>
<keyword evidence="6" id="KW-1185">Reference proteome</keyword>
<accession>A0ABN3AR79</accession>
<proteinExistence type="predicted"/>
<dbReference type="InterPro" id="IPR011711">
    <property type="entry name" value="GntR_C"/>
</dbReference>
<dbReference type="Proteomes" id="UP001500974">
    <property type="component" value="Unassembled WGS sequence"/>
</dbReference>
<dbReference type="PANTHER" id="PTHR43537">
    <property type="entry name" value="TRANSCRIPTIONAL REGULATOR, GNTR FAMILY"/>
    <property type="match status" value="1"/>
</dbReference>
<dbReference type="PROSITE" id="PS50949">
    <property type="entry name" value="HTH_GNTR"/>
    <property type="match status" value="1"/>
</dbReference>
<dbReference type="CDD" id="cd07377">
    <property type="entry name" value="WHTH_GntR"/>
    <property type="match status" value="1"/>
</dbReference>
<feature type="domain" description="HTH gntR-type" evidence="4">
    <location>
        <begin position="33"/>
        <end position="100"/>
    </location>
</feature>
<name>A0ABN3AR79_9MICC</name>
<dbReference type="SUPFAM" id="SSF48008">
    <property type="entry name" value="GntR ligand-binding domain-like"/>
    <property type="match status" value="1"/>
</dbReference>
<dbReference type="SMART" id="SM00895">
    <property type="entry name" value="FCD"/>
    <property type="match status" value="1"/>
</dbReference>
<evidence type="ECO:0000313" key="6">
    <source>
        <dbReference type="Proteomes" id="UP001500974"/>
    </source>
</evidence>
<dbReference type="Pfam" id="PF07729">
    <property type="entry name" value="FCD"/>
    <property type="match status" value="1"/>
</dbReference>